<keyword evidence="2" id="KW-0418">Kinase</keyword>
<reference evidence="2 3" key="1">
    <citation type="submission" date="2019-03" db="EMBL/GenBank/DDBJ databases">
        <title>Genomic Encyclopedia of Type Strains, Phase IV (KMG-IV): sequencing the most valuable type-strain genomes for metagenomic binning, comparative biology and taxonomic classification.</title>
        <authorList>
            <person name="Goeker M."/>
        </authorList>
    </citation>
    <scope>NUCLEOTIDE SEQUENCE [LARGE SCALE GENOMIC DNA]</scope>
    <source>
        <strain evidence="2 3">DSM 25488</strain>
    </source>
</reference>
<dbReference type="RefSeq" id="WP_099018486.1">
    <property type="nucleotide sequence ID" value="NZ_NIHB01000001.1"/>
</dbReference>
<dbReference type="Pfam" id="PF01636">
    <property type="entry name" value="APH"/>
    <property type="match status" value="1"/>
</dbReference>
<evidence type="ECO:0000313" key="2">
    <source>
        <dbReference type="EMBL" id="TDR20655.1"/>
    </source>
</evidence>
<name>A0A4R6XLZ0_9GAMM</name>
<dbReference type="Gene3D" id="3.30.200.20">
    <property type="entry name" value="Phosphorylase Kinase, domain 1"/>
    <property type="match status" value="1"/>
</dbReference>
<feature type="domain" description="Aminoglycoside phosphotransferase" evidence="1">
    <location>
        <begin position="23"/>
        <end position="203"/>
    </location>
</feature>
<gene>
    <name evidence="2" type="ORF">C8D91_1631</name>
</gene>
<accession>A0A4R6XLZ0</accession>
<keyword evidence="2" id="KW-0808">Transferase</keyword>
<dbReference type="Gene3D" id="3.90.1200.10">
    <property type="match status" value="1"/>
</dbReference>
<dbReference type="PROSITE" id="PS51257">
    <property type="entry name" value="PROKAR_LIPOPROTEIN"/>
    <property type="match status" value="1"/>
</dbReference>
<proteinExistence type="predicted"/>
<dbReference type="OrthoDB" id="179763at2"/>
<dbReference type="InterPro" id="IPR002575">
    <property type="entry name" value="Aminoglycoside_PTrfase"/>
</dbReference>
<dbReference type="EMBL" id="SNZB01000003">
    <property type="protein sequence ID" value="TDR20655.1"/>
    <property type="molecule type" value="Genomic_DNA"/>
</dbReference>
<dbReference type="SUPFAM" id="SSF56112">
    <property type="entry name" value="Protein kinase-like (PK-like)"/>
    <property type="match status" value="1"/>
</dbReference>
<sequence>MQPNWLRQITQIPTIQQAGLLGCERITGGISNLNFKVTTHQGIWVVRLNQAQLGVNRKLEQDILNLIAPLKLSPEVIDANPAAGYLITAYCDLATWRQSNTTDVGAFTKLADSLNALHQIPCHHSASRLDQRITHYLKQINHIPDDLAAETMHQIDQLEQLGFWSACQSLYHSDLNPNNLLGNDQAVIIDWEFAGQGHALLDWLIMEQEHQQDLSQFYPTDIRESWLPPSKALIANLMKLWDFNLQQTNKNR</sequence>
<dbReference type="Proteomes" id="UP000295724">
    <property type="component" value="Unassembled WGS sequence"/>
</dbReference>
<keyword evidence="3" id="KW-1185">Reference proteome</keyword>
<organism evidence="2 3">
    <name type="scientific">Marinicella litoralis</name>
    <dbReference type="NCBI Taxonomy" id="644220"/>
    <lineage>
        <taxon>Bacteria</taxon>
        <taxon>Pseudomonadati</taxon>
        <taxon>Pseudomonadota</taxon>
        <taxon>Gammaproteobacteria</taxon>
        <taxon>Lysobacterales</taxon>
        <taxon>Marinicellaceae</taxon>
        <taxon>Marinicella</taxon>
    </lineage>
</organism>
<evidence type="ECO:0000259" key="1">
    <source>
        <dbReference type="Pfam" id="PF01636"/>
    </source>
</evidence>
<comment type="caution">
    <text evidence="2">The sequence shown here is derived from an EMBL/GenBank/DDBJ whole genome shotgun (WGS) entry which is preliminary data.</text>
</comment>
<dbReference type="AlphaFoldDB" id="A0A4R6XLZ0"/>
<protein>
    <submittedName>
        <fullName evidence="2">Aminoglycoside phosphotransferase (APT) family kinase protein</fullName>
    </submittedName>
</protein>
<dbReference type="GO" id="GO:0016301">
    <property type="term" value="F:kinase activity"/>
    <property type="evidence" value="ECO:0007669"/>
    <property type="project" value="UniProtKB-KW"/>
</dbReference>
<evidence type="ECO:0000313" key="3">
    <source>
        <dbReference type="Proteomes" id="UP000295724"/>
    </source>
</evidence>
<dbReference type="InterPro" id="IPR011009">
    <property type="entry name" value="Kinase-like_dom_sf"/>
</dbReference>